<dbReference type="AlphaFoldDB" id="A0A8X9A3I9"/>
<dbReference type="InterPro" id="IPR024079">
    <property type="entry name" value="MetalloPept_cat_dom_sf"/>
</dbReference>
<evidence type="ECO:0000256" key="1">
    <source>
        <dbReference type="ARBA" id="ARBA00022670"/>
    </source>
</evidence>
<evidence type="ECO:0000313" key="7">
    <source>
        <dbReference type="Proteomes" id="UP000298416"/>
    </source>
</evidence>
<evidence type="ECO:0000256" key="2">
    <source>
        <dbReference type="ARBA" id="ARBA00022723"/>
    </source>
</evidence>
<dbReference type="GO" id="GO:0030574">
    <property type="term" value="P:collagen catabolic process"/>
    <property type="evidence" value="ECO:0007669"/>
    <property type="project" value="TreeGrafter"/>
</dbReference>
<dbReference type="SUPFAM" id="SSF47090">
    <property type="entry name" value="PGBD-like"/>
    <property type="match status" value="1"/>
</dbReference>
<dbReference type="EMBL" id="PNBA02000004">
    <property type="protein sequence ID" value="KAG6427093.1"/>
    <property type="molecule type" value="Genomic_DNA"/>
</dbReference>
<keyword evidence="4" id="KW-0862">Zinc</keyword>
<evidence type="ECO:0000259" key="5">
    <source>
        <dbReference type="Pfam" id="PF00413"/>
    </source>
</evidence>
<comment type="caution">
    <text evidence="6">The sequence shown here is derived from an EMBL/GenBank/DDBJ whole genome shotgun (WGS) entry which is preliminary data.</text>
</comment>
<dbReference type="OrthoDB" id="406838at2759"/>
<name>A0A8X9A3I9_SALSN</name>
<dbReference type="Proteomes" id="UP000298416">
    <property type="component" value="Unassembled WGS sequence"/>
</dbReference>
<keyword evidence="2" id="KW-0479">Metal-binding</keyword>
<dbReference type="InterPro" id="IPR001818">
    <property type="entry name" value="Pept_M10_metallopeptidase"/>
</dbReference>
<keyword evidence="1" id="KW-0645">Protease</keyword>
<dbReference type="GO" id="GO:0030198">
    <property type="term" value="P:extracellular matrix organization"/>
    <property type="evidence" value="ECO:0007669"/>
    <property type="project" value="TreeGrafter"/>
</dbReference>
<evidence type="ECO:0000313" key="6">
    <source>
        <dbReference type="EMBL" id="KAG6427093.1"/>
    </source>
</evidence>
<reference evidence="6" key="1">
    <citation type="submission" date="2018-01" db="EMBL/GenBank/DDBJ databases">
        <authorList>
            <person name="Mao J.F."/>
        </authorList>
    </citation>
    <scope>NUCLEOTIDE SEQUENCE</scope>
    <source>
        <strain evidence="6">Huo1</strain>
        <tissue evidence="6">Leaf</tissue>
    </source>
</reference>
<evidence type="ECO:0000256" key="3">
    <source>
        <dbReference type="ARBA" id="ARBA00022801"/>
    </source>
</evidence>
<dbReference type="GO" id="GO:0008270">
    <property type="term" value="F:zinc ion binding"/>
    <property type="evidence" value="ECO:0007669"/>
    <property type="project" value="InterPro"/>
</dbReference>
<feature type="domain" description="Peptidase M10 metallopeptidase" evidence="5">
    <location>
        <begin position="79"/>
        <end position="137"/>
    </location>
</feature>
<dbReference type="PANTHER" id="PTHR10201">
    <property type="entry name" value="MATRIX METALLOPROTEINASE"/>
    <property type="match status" value="1"/>
</dbReference>
<dbReference type="PANTHER" id="PTHR10201:SF213">
    <property type="entry name" value="METALLOENDOPROTEINASE 2-MMP-LIKE"/>
    <property type="match status" value="1"/>
</dbReference>
<dbReference type="Pfam" id="PF00413">
    <property type="entry name" value="Peptidase_M10"/>
    <property type="match status" value="1"/>
</dbReference>
<gene>
    <name evidence="6" type="ORF">SASPL_111333</name>
</gene>
<accession>A0A8X9A3I9</accession>
<proteinExistence type="predicted"/>
<keyword evidence="7" id="KW-1185">Reference proteome</keyword>
<protein>
    <recommendedName>
        <fullName evidence="5">Peptidase M10 metallopeptidase domain-containing protein</fullName>
    </recommendedName>
</protein>
<dbReference type="InterPro" id="IPR036365">
    <property type="entry name" value="PGBD-like_sf"/>
</dbReference>
<sequence length="151" mass="17183">MNFGLSQTGELNDETMLKMVTPRCGFPDGINTMILPSGKHNKTEAETEFPSYYDFFRGRPRWPYTRLSYTYVSGFPEMAKPFMDAAFAQWANVSVFTFYENLGFFESDIVIGFFRGGARRSDGPRGVLAHAFAPDEKWSFKSRAIGGIHFE</sequence>
<dbReference type="GO" id="GO:0004222">
    <property type="term" value="F:metalloendopeptidase activity"/>
    <property type="evidence" value="ECO:0007669"/>
    <property type="project" value="InterPro"/>
</dbReference>
<keyword evidence="3" id="KW-0378">Hydrolase</keyword>
<dbReference type="Gene3D" id="3.40.390.10">
    <property type="entry name" value="Collagenase (Catalytic Domain)"/>
    <property type="match status" value="1"/>
</dbReference>
<dbReference type="SUPFAM" id="SSF55486">
    <property type="entry name" value="Metalloproteases ('zincins'), catalytic domain"/>
    <property type="match status" value="1"/>
</dbReference>
<dbReference type="GO" id="GO:0006508">
    <property type="term" value="P:proteolysis"/>
    <property type="evidence" value="ECO:0007669"/>
    <property type="project" value="UniProtKB-KW"/>
</dbReference>
<dbReference type="GO" id="GO:0031012">
    <property type="term" value="C:extracellular matrix"/>
    <property type="evidence" value="ECO:0007669"/>
    <property type="project" value="InterPro"/>
</dbReference>
<evidence type="ECO:0000256" key="4">
    <source>
        <dbReference type="ARBA" id="ARBA00022833"/>
    </source>
</evidence>
<reference evidence="6" key="2">
    <citation type="submission" date="2020-08" db="EMBL/GenBank/DDBJ databases">
        <title>Plant Genome Project.</title>
        <authorList>
            <person name="Zhang R.-G."/>
        </authorList>
    </citation>
    <scope>NUCLEOTIDE SEQUENCE</scope>
    <source>
        <strain evidence="6">Huo1</strain>
        <tissue evidence="6">Leaf</tissue>
    </source>
</reference>
<organism evidence="6">
    <name type="scientific">Salvia splendens</name>
    <name type="common">Scarlet sage</name>
    <dbReference type="NCBI Taxonomy" id="180675"/>
    <lineage>
        <taxon>Eukaryota</taxon>
        <taxon>Viridiplantae</taxon>
        <taxon>Streptophyta</taxon>
        <taxon>Embryophyta</taxon>
        <taxon>Tracheophyta</taxon>
        <taxon>Spermatophyta</taxon>
        <taxon>Magnoliopsida</taxon>
        <taxon>eudicotyledons</taxon>
        <taxon>Gunneridae</taxon>
        <taxon>Pentapetalae</taxon>
        <taxon>asterids</taxon>
        <taxon>lamiids</taxon>
        <taxon>Lamiales</taxon>
        <taxon>Lamiaceae</taxon>
        <taxon>Nepetoideae</taxon>
        <taxon>Mentheae</taxon>
        <taxon>Salviinae</taxon>
        <taxon>Salvia</taxon>
        <taxon>Salvia subgen. Calosphace</taxon>
        <taxon>core Calosphace</taxon>
    </lineage>
</organism>